<dbReference type="Pfam" id="PF14260">
    <property type="entry name" value="zf-C4pol"/>
    <property type="match status" value="1"/>
</dbReference>
<evidence type="ECO:0000259" key="15">
    <source>
        <dbReference type="Pfam" id="PF00136"/>
    </source>
</evidence>
<dbReference type="InterPro" id="IPR056435">
    <property type="entry name" value="DPOD/Z_N"/>
</dbReference>
<comment type="cofactor">
    <cofactor evidence="1 13">
        <name>[4Fe-4S] cluster</name>
        <dbReference type="ChEBI" id="CHEBI:49883"/>
    </cofactor>
</comment>
<evidence type="ECO:0000256" key="1">
    <source>
        <dbReference type="ARBA" id="ARBA00001966"/>
    </source>
</evidence>
<dbReference type="Gene3D" id="3.30.420.10">
    <property type="entry name" value="Ribonuclease H-like superfamily/Ribonuclease H"/>
    <property type="match status" value="1"/>
</dbReference>
<dbReference type="GO" id="GO:0006260">
    <property type="term" value="P:DNA replication"/>
    <property type="evidence" value="ECO:0007669"/>
    <property type="project" value="UniProtKB-KW"/>
</dbReference>
<dbReference type="Pfam" id="PF24055">
    <property type="entry name" value="POL3_N"/>
    <property type="match status" value="1"/>
</dbReference>
<dbReference type="InterPro" id="IPR023211">
    <property type="entry name" value="DNA_pol_palm_dom_sf"/>
</dbReference>
<feature type="domain" description="DNA polymerase zeta catalytic subunit N-terminal" evidence="19">
    <location>
        <begin position="10"/>
        <end position="62"/>
    </location>
</feature>
<dbReference type="InterPro" id="IPR056447">
    <property type="entry name" value="REV3_N"/>
</dbReference>
<feature type="region of interest" description="Disordered" evidence="14">
    <location>
        <begin position="989"/>
        <end position="1008"/>
    </location>
</feature>
<dbReference type="EMBL" id="AJWK01028039">
    <property type="status" value="NOT_ANNOTATED_CDS"/>
    <property type="molecule type" value="Genomic_DNA"/>
</dbReference>
<keyword evidence="13" id="KW-0235">DNA replication</keyword>
<dbReference type="EC" id="2.7.7.7" evidence="13"/>
<dbReference type="Gene3D" id="3.90.1600.10">
    <property type="entry name" value="Palm domain of DNA polymerase"/>
    <property type="match status" value="1"/>
</dbReference>
<dbReference type="Proteomes" id="UP000092461">
    <property type="component" value="Unassembled WGS sequence"/>
</dbReference>
<keyword evidence="5 13" id="KW-0479">Metal-binding</keyword>
<dbReference type="SUPFAM" id="SSF56672">
    <property type="entry name" value="DNA/RNA polymerases"/>
    <property type="match status" value="1"/>
</dbReference>
<evidence type="ECO:0000313" key="21">
    <source>
        <dbReference type="Proteomes" id="UP000092461"/>
    </source>
</evidence>
<feature type="domain" description="DNA polymerase delta/zeta catalytic subunit N-terminal" evidence="18">
    <location>
        <begin position="63"/>
        <end position="142"/>
    </location>
</feature>
<feature type="region of interest" description="Disordered" evidence="14">
    <location>
        <begin position="1018"/>
        <end position="1042"/>
    </location>
</feature>
<evidence type="ECO:0000256" key="12">
    <source>
        <dbReference type="ARBA" id="ARBA00049244"/>
    </source>
</evidence>
<comment type="catalytic activity">
    <reaction evidence="12 13">
        <text>DNA(n) + a 2'-deoxyribonucleoside 5'-triphosphate = DNA(n+1) + diphosphate</text>
        <dbReference type="Rhea" id="RHEA:22508"/>
        <dbReference type="Rhea" id="RHEA-COMP:17339"/>
        <dbReference type="Rhea" id="RHEA-COMP:17340"/>
        <dbReference type="ChEBI" id="CHEBI:33019"/>
        <dbReference type="ChEBI" id="CHEBI:61560"/>
        <dbReference type="ChEBI" id="CHEBI:173112"/>
        <dbReference type="EC" id="2.7.7.7"/>
    </reaction>
</comment>
<evidence type="ECO:0000256" key="14">
    <source>
        <dbReference type="SAM" id="MobiDB-lite"/>
    </source>
</evidence>
<dbReference type="Gene3D" id="3.30.342.10">
    <property type="entry name" value="DNA Polymerase, chain B, domain 1"/>
    <property type="match status" value="1"/>
</dbReference>
<evidence type="ECO:0000256" key="9">
    <source>
        <dbReference type="ARBA" id="ARBA00023004"/>
    </source>
</evidence>
<keyword evidence="6" id="KW-0227">DNA damage</keyword>
<dbReference type="Gene3D" id="1.10.287.690">
    <property type="entry name" value="Helix hairpin bin"/>
    <property type="match status" value="1"/>
</dbReference>
<dbReference type="FunFam" id="1.10.132.60:FF:000005">
    <property type="entry name" value="Putative DNA polymerase zeta catalytic subunit"/>
    <property type="match status" value="1"/>
</dbReference>
<dbReference type="Pfam" id="PF00136">
    <property type="entry name" value="DNA_pol_B"/>
    <property type="match status" value="1"/>
</dbReference>
<dbReference type="EMBL" id="AJWK01028037">
    <property type="status" value="NOT_ANNOTATED_CDS"/>
    <property type="molecule type" value="Genomic_DNA"/>
</dbReference>
<feature type="region of interest" description="Disordered" evidence="14">
    <location>
        <begin position="417"/>
        <end position="438"/>
    </location>
</feature>
<evidence type="ECO:0000259" key="16">
    <source>
        <dbReference type="Pfam" id="PF03104"/>
    </source>
</evidence>
<dbReference type="InterPro" id="IPR006134">
    <property type="entry name" value="DNA-dir_DNA_pol_B_multi_dom"/>
</dbReference>
<evidence type="ECO:0000259" key="17">
    <source>
        <dbReference type="Pfam" id="PF14260"/>
    </source>
</evidence>
<dbReference type="InterPro" id="IPR025687">
    <property type="entry name" value="Znf-C4pol"/>
</dbReference>
<evidence type="ECO:0000259" key="18">
    <source>
        <dbReference type="Pfam" id="PF24055"/>
    </source>
</evidence>
<dbReference type="GO" id="GO:0000724">
    <property type="term" value="P:double-strand break repair via homologous recombination"/>
    <property type="evidence" value="ECO:0007669"/>
    <property type="project" value="TreeGrafter"/>
</dbReference>
<dbReference type="InterPro" id="IPR036397">
    <property type="entry name" value="RNaseH_sf"/>
</dbReference>
<keyword evidence="13" id="KW-0539">Nucleus</keyword>
<keyword evidence="8 13" id="KW-0239">DNA-directed DNA polymerase</keyword>
<dbReference type="VEuPathDB" id="VectorBase:LLOJ008309"/>
<dbReference type="PRINTS" id="PR00106">
    <property type="entry name" value="DNAPOLB"/>
</dbReference>
<dbReference type="Pfam" id="PF03104">
    <property type="entry name" value="DNA_pol_B_exo1"/>
    <property type="match status" value="1"/>
</dbReference>
<keyword evidence="13" id="KW-0238">DNA-binding</keyword>
<dbReference type="GO" id="GO:0003887">
    <property type="term" value="F:DNA-directed DNA polymerase activity"/>
    <property type="evidence" value="ECO:0007669"/>
    <property type="project" value="UniProtKB-KW"/>
</dbReference>
<evidence type="ECO:0000256" key="4">
    <source>
        <dbReference type="ARBA" id="ARBA00022695"/>
    </source>
</evidence>
<evidence type="ECO:0000256" key="3">
    <source>
        <dbReference type="ARBA" id="ARBA00022679"/>
    </source>
</evidence>
<evidence type="ECO:0000256" key="10">
    <source>
        <dbReference type="ARBA" id="ARBA00023014"/>
    </source>
</evidence>
<keyword evidence="7 13" id="KW-0862">Zinc</keyword>
<feature type="domain" description="C4-type zinc-finger of DNA polymerase delta" evidence="17">
    <location>
        <begin position="1851"/>
        <end position="1917"/>
    </location>
</feature>
<dbReference type="PANTHER" id="PTHR45812:SF1">
    <property type="entry name" value="DNA POLYMERASE ZETA CATALYTIC SUBUNIT"/>
    <property type="match status" value="1"/>
</dbReference>
<keyword evidence="10 13" id="KW-0411">Iron-sulfur</keyword>
<feature type="region of interest" description="Disordered" evidence="14">
    <location>
        <begin position="472"/>
        <end position="530"/>
    </location>
</feature>
<evidence type="ECO:0000259" key="19">
    <source>
        <dbReference type="Pfam" id="PF24065"/>
    </source>
</evidence>
<organism evidence="20 21">
    <name type="scientific">Lutzomyia longipalpis</name>
    <name type="common">Sand fly</name>
    <dbReference type="NCBI Taxonomy" id="7200"/>
    <lineage>
        <taxon>Eukaryota</taxon>
        <taxon>Metazoa</taxon>
        <taxon>Ecdysozoa</taxon>
        <taxon>Arthropoda</taxon>
        <taxon>Hexapoda</taxon>
        <taxon>Insecta</taxon>
        <taxon>Pterygota</taxon>
        <taxon>Neoptera</taxon>
        <taxon>Endopterygota</taxon>
        <taxon>Diptera</taxon>
        <taxon>Nematocera</taxon>
        <taxon>Psychodoidea</taxon>
        <taxon>Psychodidae</taxon>
        <taxon>Lutzomyia</taxon>
        <taxon>Lutzomyia</taxon>
    </lineage>
</organism>
<name>A0A1B0CTV9_LUTLO</name>
<evidence type="ECO:0000256" key="7">
    <source>
        <dbReference type="ARBA" id="ARBA00022833"/>
    </source>
</evidence>
<evidence type="ECO:0000256" key="2">
    <source>
        <dbReference type="ARBA" id="ARBA00005755"/>
    </source>
</evidence>
<feature type="domain" description="DNA-directed DNA polymerase family B multifunctional" evidence="15">
    <location>
        <begin position="1346"/>
        <end position="1795"/>
    </location>
</feature>
<dbReference type="EnsemblMetazoa" id="LLOJ008309-RA">
    <property type="protein sequence ID" value="LLOJ008309-PA"/>
    <property type="gene ID" value="LLOJ008309"/>
</dbReference>
<dbReference type="InterPro" id="IPR017964">
    <property type="entry name" value="DNA-dir_DNA_pol_B_CS"/>
</dbReference>
<accession>A0A1B0CTV9</accession>
<dbReference type="GO" id="GO:0003677">
    <property type="term" value="F:DNA binding"/>
    <property type="evidence" value="ECO:0007669"/>
    <property type="project" value="UniProtKB-KW"/>
</dbReference>
<dbReference type="CDD" id="cd05534">
    <property type="entry name" value="POLBc_zeta"/>
    <property type="match status" value="1"/>
</dbReference>
<proteinExistence type="inferred from homology"/>
<keyword evidence="13" id="KW-0004">4Fe-4S</keyword>
<keyword evidence="3 13" id="KW-0808">Transferase</keyword>
<dbReference type="InterPro" id="IPR042087">
    <property type="entry name" value="DNA_pol_B_thumb"/>
</dbReference>
<dbReference type="InterPro" id="IPR043502">
    <property type="entry name" value="DNA/RNA_pol_sf"/>
</dbReference>
<dbReference type="PROSITE" id="PS00116">
    <property type="entry name" value="DNA_POLYMERASE_B"/>
    <property type="match status" value="1"/>
</dbReference>
<dbReference type="Gene3D" id="1.10.132.60">
    <property type="entry name" value="DNA polymerase family B, C-terminal domain"/>
    <property type="match status" value="1"/>
</dbReference>
<dbReference type="GO" id="GO:0051539">
    <property type="term" value="F:4 iron, 4 sulfur cluster binding"/>
    <property type="evidence" value="ECO:0007669"/>
    <property type="project" value="UniProtKB-KW"/>
</dbReference>
<protein>
    <recommendedName>
        <fullName evidence="13">DNA polymerase</fullName>
        <ecNumber evidence="13">2.7.7.7</ecNumber>
    </recommendedName>
</protein>
<dbReference type="GO" id="GO:0008270">
    <property type="term" value="F:zinc ion binding"/>
    <property type="evidence" value="ECO:0007669"/>
    <property type="project" value="UniProtKB-KW"/>
</dbReference>
<dbReference type="GO" id="GO:0000166">
    <property type="term" value="F:nucleotide binding"/>
    <property type="evidence" value="ECO:0007669"/>
    <property type="project" value="InterPro"/>
</dbReference>
<dbReference type="InterPro" id="IPR006172">
    <property type="entry name" value="DNA-dir_DNA_pol_B"/>
</dbReference>
<reference evidence="20" key="1">
    <citation type="submission" date="2020-05" db="UniProtKB">
        <authorList>
            <consortium name="EnsemblMetazoa"/>
        </authorList>
    </citation>
    <scope>IDENTIFICATION</scope>
    <source>
        <strain evidence="20">Jacobina</strain>
    </source>
</reference>
<dbReference type="GO" id="GO:0016035">
    <property type="term" value="C:zeta DNA polymerase complex"/>
    <property type="evidence" value="ECO:0007669"/>
    <property type="project" value="InterPro"/>
</dbReference>
<dbReference type="PANTHER" id="PTHR45812">
    <property type="entry name" value="DNA POLYMERASE ZETA CATALYTIC SUBUNIT"/>
    <property type="match status" value="1"/>
</dbReference>
<dbReference type="InterPro" id="IPR030559">
    <property type="entry name" value="PolZ_Rev3"/>
</dbReference>
<evidence type="ECO:0000256" key="8">
    <source>
        <dbReference type="ARBA" id="ARBA00022932"/>
    </source>
</evidence>
<keyword evidence="21" id="KW-1185">Reference proteome</keyword>
<dbReference type="InterPro" id="IPR012337">
    <property type="entry name" value="RNaseH-like_sf"/>
</dbReference>
<dbReference type="FunFam" id="1.10.287.690:FF:000002">
    <property type="entry name" value="DNA polymerase zeta"/>
    <property type="match status" value="1"/>
</dbReference>
<evidence type="ECO:0000256" key="5">
    <source>
        <dbReference type="ARBA" id="ARBA00022723"/>
    </source>
</evidence>
<evidence type="ECO:0000256" key="13">
    <source>
        <dbReference type="RuleBase" id="RU000442"/>
    </source>
</evidence>
<evidence type="ECO:0000256" key="11">
    <source>
        <dbReference type="ARBA" id="ARBA00023204"/>
    </source>
</evidence>
<feature type="compositionally biased region" description="Basic and acidic residues" evidence="14">
    <location>
        <begin position="485"/>
        <end position="496"/>
    </location>
</feature>
<feature type="compositionally biased region" description="Polar residues" evidence="14">
    <location>
        <begin position="417"/>
        <end position="429"/>
    </location>
</feature>
<keyword evidence="11" id="KW-0234">DNA repair</keyword>
<feature type="compositionally biased region" description="Basic residues" evidence="14">
    <location>
        <begin position="497"/>
        <end position="506"/>
    </location>
</feature>
<dbReference type="SUPFAM" id="SSF53098">
    <property type="entry name" value="Ribonuclease H-like"/>
    <property type="match status" value="1"/>
</dbReference>
<comment type="similarity">
    <text evidence="2 13">Belongs to the DNA polymerase type-B family.</text>
</comment>
<evidence type="ECO:0000256" key="6">
    <source>
        <dbReference type="ARBA" id="ARBA00022763"/>
    </source>
</evidence>
<keyword evidence="4 13" id="KW-0548">Nucleotidyltransferase</keyword>
<dbReference type="GO" id="GO:0005634">
    <property type="term" value="C:nucleus"/>
    <property type="evidence" value="ECO:0007669"/>
    <property type="project" value="UniProtKB-SubCell"/>
</dbReference>
<comment type="subcellular location">
    <subcellularLocation>
        <location evidence="13">Nucleus</location>
    </subcellularLocation>
</comment>
<sequence>MPETTEAVTSVRIVSVDHYLAPPNPKFDVAYSEFRGAAVKRVPVIRVFGSTANGDKVCAHVHGVFPYLYVPVESGESDAALGQFAYQITHALDRALSVSQGRLTSTTQHIFKAVPVRGRPFYGYHARDHLFLKVYFYNPAMTKRAANLLQNGAICGRVFQAHESHVPYILQFFIDYNLYGMSFLHASTKSVRFRSEDEEDLPRMATTRVEMDILASEILNRTNIPGCVSEHQNPGIAAIWDDELRRRRAMNVADLPPIEVPESQERINVHPTDTDRSFREILMRKFMSKSMEMSSEESPGAVQSGRKFNLSALLSNSVYPASCPKELRLPEASMVPDHIFGKESTFKCSEDDEKSFLDASFVDENIILSLEGRSQSQNVTLDEDDMKLLEIMQQLEENDGRAIDLDSTLAPLSQKSFSSQMKKLTPSQENKVDCDGNDEDLIEDEDLINEFNETMEFVERGAVDGIPQLDGEHEVQKQSPTRLLKKGDNFSKESPKRTSKSPKKNHYAPLDLILTSPSGTSKRKRSAESVSPIKFKSILKTPSSATPNGHAGSEPAKKKLKFNNVVIVNGCFTQALDFTPKRQHKDLEVSKSFKTKLETSPINSMNFANLKEKFGITECKVLLKRIDVSAYIDNEKITPKKKDSPKVEMKRIRRRSVTNDEYKFIIINSPNVHVQRLEQEDLDRALGSVQEKEMAEKEDKARPPNDNAHKYDMEHNFFPIAGPSNVNYYDATDIPTHYYGAKEGEDGEYGMDDGMNSFYDMTVCLDNTDDELSAFAREQEAILTDVMGSDGGTEEPDRDIKIYPLSSPPNPHHVRETMHEYGIEEHTYPQPFFSDPIDVAQSSRKEVGQSVLQVKGNNALSICEEFISCLEDLQGLSKWRQKKFQSEMGDFVEASDKVNIRECMATEKPAIIEPQTSPPSIAEARTWLKVREKVSSAKITMESVEVDSPVKVKREKQKMNVENSQQDIEECSSSKARCSLTFKSDPFGDDSQIVEASPSSLDASKDEKSSLKKRLSYATRRLTRKTTHEKVRNGHGSLEELSATTSMENKLISELMERKSYLKTLNLSSSDDAHDVSSLDGTFGFKEDLANMRNAKACVEYNFLTIFSMECHILTRGDLCPNPDVDGIVAIFYAVQNNVPEDDKVPTHVSGVIIDDMFSNDAGLRHSGLEINAIHAKCEKELLEKLVDLIKYWDPDILLGYEIEMHSWGYIIERGYVLGVNLPNALSRLRVANEEAKRSDDEKDDGVEYESELKISGRIVLDVWRLMREEIALTSYTFESVAYHILHRRYPKRSYRELTKLWNSPKSRWIVLEYFLLRARGTLEILDQLDLIGRTSELAKLFGIQFFEVLSRGSQFRVESMMLRMAKPRNFVSVSPSVQQRAHMRAPEYLPLILEPESRFYVDPVIVLDFQSLYPSMMIGYNYCFSTCLGRVEHLGESSDLFEFGASQLRITPDQVKKFLERDLITVSPCGVVFVKPQVREGVLPRMLREILDTRFMVKKAMKIHSAASLQRILHSRQLGLKLMANVTYGYTAANFSGRMPCVEVGDSVVSKGRETLQRAIALVEADQKWRVRVVYGDTDSMFVLVPGRSREEAFRIGAEIAEAVTKDNPKPVKLKLEKVYQPCILQTKKRYVGYMYESPDQKEPVYEAKGIETVRRDGCPIVGKCLEKCLKILFETKDVSIVKRYICRQFTKILSGKANVQDLIFAKEFRGVDGYKPGACVPALELTRKWKQNDPRMEPRKGERVPYVIVNGPPGLPLIKLVRSPRDLLADEGLKINAFYYIQKAIIPPLNRCFLLIGVDVNDWFANLPRAATFVPALAVESSTRLLNGKGEQKKSTISQYFAKTSCAAGCGNQTSNGICEDCARNHPQKTLLTIYNRISTLERKYGGVMKICQMCCRDDRETNCCSLDCPVLFIRTQAWRERRHVDFAMNALENRMISTLERKYGGVMKICQMCCRDDRETNCCSLDCPVLFIRTQAWRERRHVDFAMNALENRM</sequence>
<feature type="domain" description="DNA-directed DNA polymerase family B exonuclease" evidence="16">
    <location>
        <begin position="1097"/>
        <end position="1281"/>
    </location>
</feature>
<keyword evidence="9 13" id="KW-0408">Iron</keyword>
<evidence type="ECO:0000313" key="20">
    <source>
        <dbReference type="EnsemblMetazoa" id="LLOJ008309-PA"/>
    </source>
</evidence>
<dbReference type="EMBL" id="AJWK01028038">
    <property type="status" value="NOT_ANNOTATED_CDS"/>
    <property type="molecule type" value="Genomic_DNA"/>
</dbReference>
<dbReference type="Pfam" id="PF24065">
    <property type="entry name" value="REV3_N"/>
    <property type="match status" value="1"/>
</dbReference>
<keyword evidence="13" id="KW-0863">Zinc-finger</keyword>
<dbReference type="VEuPathDB" id="VectorBase:LLONM1_009878"/>
<dbReference type="SMART" id="SM00486">
    <property type="entry name" value="POLBc"/>
    <property type="match status" value="1"/>
</dbReference>
<dbReference type="InterPro" id="IPR006133">
    <property type="entry name" value="DNA-dir_DNA_pol_B_exonuc"/>
</dbReference>
<dbReference type="GO" id="GO:0042276">
    <property type="term" value="P:error-prone translesion synthesis"/>
    <property type="evidence" value="ECO:0007669"/>
    <property type="project" value="TreeGrafter"/>
</dbReference>
<dbReference type="CDD" id="cd05778">
    <property type="entry name" value="DNA_polB_zeta_exo"/>
    <property type="match status" value="1"/>
</dbReference>
<dbReference type="FunFam" id="3.30.420.10:FF:000024">
    <property type="entry name" value="DNA polymerase zeta catalytic subunit"/>
    <property type="match status" value="1"/>
</dbReference>